<evidence type="ECO:0000313" key="1">
    <source>
        <dbReference type="EMBL" id="APW37672.1"/>
    </source>
</evidence>
<keyword evidence="2" id="KW-1185">Reference proteome</keyword>
<evidence type="ECO:0000313" key="2">
    <source>
        <dbReference type="Proteomes" id="UP000186609"/>
    </source>
</evidence>
<protein>
    <submittedName>
        <fullName evidence="1">Uncharacterized protein</fullName>
    </submittedName>
</protein>
<dbReference type="RefSeq" id="WP_076199429.1">
    <property type="nucleotide sequence ID" value="NZ_CP019236.1"/>
</dbReference>
<dbReference type="KEGG" id="rhy:RD110_11090"/>
<dbReference type="EMBL" id="CP019236">
    <property type="protein sequence ID" value="APW37672.1"/>
    <property type="molecule type" value="Genomic_DNA"/>
</dbReference>
<name>A0A1P8JV96_9BURK</name>
<organism evidence="1 2">
    <name type="scientific">Rhodoferax koreensis</name>
    <dbReference type="NCBI Taxonomy" id="1842727"/>
    <lineage>
        <taxon>Bacteria</taxon>
        <taxon>Pseudomonadati</taxon>
        <taxon>Pseudomonadota</taxon>
        <taxon>Betaproteobacteria</taxon>
        <taxon>Burkholderiales</taxon>
        <taxon>Comamonadaceae</taxon>
        <taxon>Rhodoferax</taxon>
    </lineage>
</organism>
<reference evidence="1 2" key="1">
    <citation type="submission" date="2017-01" db="EMBL/GenBank/DDBJ databases">
        <authorList>
            <person name="Mah S.A."/>
            <person name="Swanson W.J."/>
            <person name="Moy G.W."/>
            <person name="Vacquier V.D."/>
        </authorList>
    </citation>
    <scope>NUCLEOTIDE SEQUENCE [LARGE SCALE GENOMIC DNA]</scope>
    <source>
        <strain evidence="1 2">DCY110</strain>
    </source>
</reference>
<gene>
    <name evidence="1" type="ORF">RD110_11090</name>
</gene>
<dbReference type="Proteomes" id="UP000186609">
    <property type="component" value="Chromosome"/>
</dbReference>
<dbReference type="AlphaFoldDB" id="A0A1P8JV96"/>
<proteinExistence type="predicted"/>
<sequence>MISVNIAAVESKYGNKIAAVILSATAANNGRLNGLAMTESQKFTARRAVKLGLMTEHHAMFPGFREVPMFELAA</sequence>
<accession>A0A1P8JV96</accession>